<organism evidence="1 2">
    <name type="scientific">Danio rerio</name>
    <name type="common">Zebrafish</name>
    <name type="synonym">Brachydanio rerio</name>
    <dbReference type="NCBI Taxonomy" id="7955"/>
    <lineage>
        <taxon>Eukaryota</taxon>
        <taxon>Metazoa</taxon>
        <taxon>Chordata</taxon>
        <taxon>Craniata</taxon>
        <taxon>Vertebrata</taxon>
        <taxon>Euteleostomi</taxon>
        <taxon>Actinopterygii</taxon>
        <taxon>Neopterygii</taxon>
        <taxon>Teleostei</taxon>
        <taxon>Ostariophysi</taxon>
        <taxon>Cypriniformes</taxon>
        <taxon>Danionidae</taxon>
        <taxon>Danioninae</taxon>
        <taxon>Danio</taxon>
    </lineage>
</organism>
<dbReference type="RefSeq" id="XP_073792956.1">
    <property type="nucleotide sequence ID" value="XM_073936855.1"/>
</dbReference>
<protein>
    <submittedName>
        <fullName evidence="2">Uncharacterized protein</fullName>
    </submittedName>
</protein>
<dbReference type="Proteomes" id="UP000000437">
    <property type="component" value="Chromosome 22"/>
</dbReference>
<reference evidence="2" key="1">
    <citation type="submission" date="2025-08" db="UniProtKB">
        <authorList>
            <consortium name="RefSeq"/>
        </authorList>
    </citation>
    <scope>IDENTIFICATION</scope>
    <source>
        <strain evidence="2">Tuebingen</strain>
        <tissue evidence="2">Fibroblasts and whole tissue</tissue>
    </source>
</reference>
<accession>A0AC58IFG1</accession>
<proteinExistence type="predicted"/>
<sequence length="897" mass="94090">MKKGPLHFLSRKNHSLYDTNVDINKEMGNLELMLDSAAIPESGTAKVRSRPTVKHFTSTDGVQGFAVPTPKVPVLPPFSEPKINGTGNATNSPKYGSMMSIPDVIEGEILIPPPPSSAPPPPPSSSAQPPPSFIPPTPHIFGEIDPPVDRASLQPPPMAPPKPPSHTSSGYASGLVLSSIKPPSMAPPKPPSETSSFKGSLSSLEAQNIPDCPKFNPPPPPVVKTPPVLSRGQKAAPPKPVRMSSIPSLDIQSPAPPVASNPTPSSFNPQNTAKLYNVQKSTTVVGESDREKGAQSILLLQDSAGNTVGVVNGNGGKNAGSLQSFQPGVPPSKPARQNSSATQLKEDQLDTAQAQPASQPVKIEAEIHPEPPKTIPTEVPMPVKASPKIEKIVTEVPTPMNASPKIEKKIPEVKQVMATMDSPGRSRRYSPVLNHRKLRSGDGSAKKETSTSPFALLMAAKEREKQKTALSQQNSNSDDTVIQPSVEKTNSFPVIPKDLTPDSPSAQLKASTNMQPQSTRTEVSKVSYSKPELSFSPQLNSSVPHARDLESGEDLTFIPPPPEFANSDTEDESSVLSTHPASAPPVKTAPPPTKSFLPSTPTPIPNLSPPNHPAPAAPSTKTSVPAPITSSPNAPAKTAPPPSKTFLSSTPAPITNLSPPSHPAPVPPSTKTSVPAPITNSPNAPATALKIPRPAQLVLPSPITSVPPPSYPAPALPPSKPSQPFTSPPISNGPLTSPKPKPPSAPPKAPGPPPIVQPQSKSFVPTKSTQNPTQAPPSVAASQATLLSILQKKMLEMDPKISAAKEVESNGDDWNSPMSDDEATSPPAGYNPKKPNSAILPAQSRGLDMKELESKAAKAQEKKSQSSSGASAKQQYGMTFTVRPGSKQPITPVIKDN</sequence>
<keyword evidence="1" id="KW-1185">Reference proteome</keyword>
<gene>
    <name evidence="2" type="primary">LOC100330243</name>
</gene>
<evidence type="ECO:0000313" key="1">
    <source>
        <dbReference type="Proteomes" id="UP000000437"/>
    </source>
</evidence>
<name>A0AC58IFG1_DANRE</name>
<evidence type="ECO:0000313" key="2">
    <source>
        <dbReference type="RefSeq" id="XP_073792956.1"/>
    </source>
</evidence>